<dbReference type="GO" id="GO:1990481">
    <property type="term" value="P:mRNA pseudouridine synthesis"/>
    <property type="evidence" value="ECO:0007669"/>
    <property type="project" value="TreeGrafter"/>
</dbReference>
<feature type="region of interest" description="Disordered" evidence="2">
    <location>
        <begin position="698"/>
        <end position="723"/>
    </location>
</feature>
<dbReference type="PROSITE" id="PS50157">
    <property type="entry name" value="ZINC_FINGER_C2H2_2"/>
    <property type="match status" value="1"/>
</dbReference>
<dbReference type="GO" id="GO:0005634">
    <property type="term" value="C:nucleus"/>
    <property type="evidence" value="ECO:0007669"/>
    <property type="project" value="TreeGrafter"/>
</dbReference>
<keyword evidence="1" id="KW-0862">Zinc</keyword>
<dbReference type="AlphaFoldDB" id="A0A7S2A1P4"/>
<feature type="compositionally biased region" description="Basic and acidic residues" evidence="2">
    <location>
        <begin position="698"/>
        <end position="718"/>
    </location>
</feature>
<dbReference type="PANTHER" id="PTHR11142">
    <property type="entry name" value="PSEUDOURIDYLATE SYNTHASE"/>
    <property type="match status" value="1"/>
</dbReference>
<proteinExistence type="predicted"/>
<accession>A0A7S2A1P4</accession>
<dbReference type="GO" id="GO:0008270">
    <property type="term" value="F:zinc ion binding"/>
    <property type="evidence" value="ECO:0007669"/>
    <property type="project" value="UniProtKB-KW"/>
</dbReference>
<feature type="compositionally biased region" description="Basic and acidic residues" evidence="2">
    <location>
        <begin position="510"/>
        <end position="527"/>
    </location>
</feature>
<feature type="compositionally biased region" description="Basic residues" evidence="2">
    <location>
        <begin position="302"/>
        <end position="317"/>
    </location>
</feature>
<feature type="domain" description="C2H2-type" evidence="3">
    <location>
        <begin position="29"/>
        <end position="56"/>
    </location>
</feature>
<dbReference type="GO" id="GO:0003723">
    <property type="term" value="F:RNA binding"/>
    <property type="evidence" value="ECO:0007669"/>
    <property type="project" value="InterPro"/>
</dbReference>
<feature type="region of interest" description="Disordered" evidence="2">
    <location>
        <begin position="633"/>
        <end position="660"/>
    </location>
</feature>
<keyword evidence="1" id="KW-0479">Metal-binding</keyword>
<feature type="region of interest" description="Disordered" evidence="2">
    <location>
        <begin position="251"/>
        <end position="282"/>
    </location>
</feature>
<evidence type="ECO:0000256" key="2">
    <source>
        <dbReference type="SAM" id="MobiDB-lite"/>
    </source>
</evidence>
<dbReference type="Gene3D" id="3.30.70.660">
    <property type="entry name" value="Pseudouridine synthase I, catalytic domain, C-terminal subdomain"/>
    <property type="match status" value="1"/>
</dbReference>
<feature type="region of interest" description="Disordered" evidence="2">
    <location>
        <begin position="501"/>
        <end position="527"/>
    </location>
</feature>
<dbReference type="SUPFAM" id="SSF55120">
    <property type="entry name" value="Pseudouridine synthase"/>
    <property type="match status" value="1"/>
</dbReference>
<dbReference type="EMBL" id="HBGN01037329">
    <property type="protein sequence ID" value="CAD9355295.1"/>
    <property type="molecule type" value="Transcribed_RNA"/>
</dbReference>
<dbReference type="InterPro" id="IPR020095">
    <property type="entry name" value="PsdUridine_synth_TruA_C"/>
</dbReference>
<dbReference type="InterPro" id="IPR001406">
    <property type="entry name" value="PsdUridine_synth_TruA"/>
</dbReference>
<name>A0A7S2A1P4_9STRA</name>
<keyword evidence="1" id="KW-0863">Zinc-finger</keyword>
<dbReference type="PANTHER" id="PTHR11142:SF4">
    <property type="entry name" value="PSEUDOURIDYLATE SYNTHASE 1 HOMOLOG"/>
    <property type="match status" value="1"/>
</dbReference>
<feature type="region of interest" description="Disordered" evidence="2">
    <location>
        <begin position="298"/>
        <end position="344"/>
    </location>
</feature>
<gene>
    <name evidence="4" type="ORF">DBRI1063_LOCUS23930</name>
</gene>
<dbReference type="GO" id="GO:0009982">
    <property type="term" value="F:pseudouridine synthase activity"/>
    <property type="evidence" value="ECO:0007669"/>
    <property type="project" value="InterPro"/>
</dbReference>
<dbReference type="InterPro" id="IPR013087">
    <property type="entry name" value="Znf_C2H2_type"/>
</dbReference>
<evidence type="ECO:0000256" key="1">
    <source>
        <dbReference type="PROSITE-ProRule" id="PRU00042"/>
    </source>
</evidence>
<evidence type="ECO:0000259" key="3">
    <source>
        <dbReference type="PROSITE" id="PS50157"/>
    </source>
</evidence>
<dbReference type="GO" id="GO:0031119">
    <property type="term" value="P:tRNA pseudouridine synthesis"/>
    <property type="evidence" value="ECO:0007669"/>
    <property type="project" value="TreeGrafter"/>
</dbReference>
<reference evidence="4" key="1">
    <citation type="submission" date="2021-01" db="EMBL/GenBank/DDBJ databases">
        <authorList>
            <person name="Corre E."/>
            <person name="Pelletier E."/>
            <person name="Niang G."/>
            <person name="Scheremetjew M."/>
            <person name="Finn R."/>
            <person name="Kale V."/>
            <person name="Holt S."/>
            <person name="Cochrane G."/>
            <person name="Meng A."/>
            <person name="Brown T."/>
            <person name="Cohen L."/>
        </authorList>
    </citation>
    <scope>NUCLEOTIDE SEQUENCE</scope>
    <source>
        <strain evidence="4">Pop2</strain>
    </source>
</reference>
<protein>
    <recommendedName>
        <fullName evidence="3">C2H2-type domain-containing protein</fullName>
    </recommendedName>
</protein>
<sequence length="813" mass="91359">MSGTSNDVTTAAAAAAATIPKEAPAQNNHKCKFCSATFPSRNALFRHVRSSCTSIPLDQLQEREENASVTRNSIAFKIAYFSSRQTEVPLAEVAGKCFMDAFRKTLEDYYGTKSNNQEDNNEKKQFNIITTSQVSVTKQRHKSLSQEKNCAALGDIITIHYSAPQRSTESPLKFFFETTKKYMKGNIGNVQVILLDVTWLPTKPFLHAEPDCTQRVYHYLLPLKWLPDGKLIESWWLNEEKDAQLLQIQEKEKRNTTDTENVNGVGLGGIHTGRFTSKPPSTSLRTLAKILRGAVSDTLPNRKVRRRDGTKKRKPKNQHADDDDDDNNEYTALEENSNDQSKFKMASGRYGALANKQRKPFHNYADPSLQGDASPNNEPVWRVLDSAKIARLCSVPSSSSSSLGKEEEEVICILEFRGDSFLPQQVRRIVGTSIAMAHGWLPANMFDVSLDKDVFLETVLAPSSFGDGEHGGGSIRLYMEESRFHFDQLCRGGKKSLFERHQNDVVNKGDSNENEQKEGGDNNNEKKEEIVNENYTQDIKWVQSQLYSSSSNEEDVWLEEVRDVIAPRIRKQLAAVSNLHQKQQQQEQNLDQLLLQKQQTHFPDCYNATLALLRNIVETNRWPDTSVARSKVIRSLPSSSSSTTTEASKASSPSSGSFTVVNPKRQVSSYNLPLANALFPDLVKAVFELEETLSKEHTLKQTDGKTLLEHSKEEEQRRPPSSHCAINCNAQFTPHVDSGRGSGQSLSMIVGLGDYIGGELAVEGSMYDIRYEPLEFDGWKLRHWTNMYQGERFSLVWFTPAEFSVDAATTQEG</sequence>
<feature type="compositionally biased region" description="Low complexity" evidence="2">
    <location>
        <begin position="635"/>
        <end position="659"/>
    </location>
</feature>
<dbReference type="InterPro" id="IPR020103">
    <property type="entry name" value="PsdUridine_synth_cat_dom_sf"/>
</dbReference>
<organism evidence="4">
    <name type="scientific">Ditylum brightwellii</name>
    <dbReference type="NCBI Taxonomy" id="49249"/>
    <lineage>
        <taxon>Eukaryota</taxon>
        <taxon>Sar</taxon>
        <taxon>Stramenopiles</taxon>
        <taxon>Ochrophyta</taxon>
        <taxon>Bacillariophyta</taxon>
        <taxon>Mediophyceae</taxon>
        <taxon>Lithodesmiophycidae</taxon>
        <taxon>Lithodesmiales</taxon>
        <taxon>Lithodesmiaceae</taxon>
        <taxon>Ditylum</taxon>
    </lineage>
</organism>
<evidence type="ECO:0000313" key="4">
    <source>
        <dbReference type="EMBL" id="CAD9355295.1"/>
    </source>
</evidence>